<evidence type="ECO:0000256" key="1">
    <source>
        <dbReference type="ARBA" id="ARBA00004496"/>
    </source>
</evidence>
<evidence type="ECO:0000256" key="10">
    <source>
        <dbReference type="ARBA" id="ARBA00025699"/>
    </source>
</evidence>
<feature type="domain" description="Ribosomal RNA small subunit methyltransferase E PUA-like" evidence="14">
    <location>
        <begin position="20"/>
        <end position="64"/>
    </location>
</feature>
<protein>
    <recommendedName>
        <fullName evidence="4 12">Ribosomal RNA small subunit methyltransferase E</fullName>
        <ecNumber evidence="3 12">2.1.1.193</ecNumber>
    </recommendedName>
</protein>
<evidence type="ECO:0000259" key="13">
    <source>
        <dbReference type="Pfam" id="PF04452"/>
    </source>
</evidence>
<comment type="function">
    <text evidence="10 12">Specifically methylates the N3 position of the uracil ring of uridine 1498 (m3U1498) in 16S rRNA. Acts on the fully assembled 30S ribosomal subunit.</text>
</comment>
<name>A0AAV4LI29_9BACL</name>
<keyword evidence="5 12" id="KW-0963">Cytoplasm</keyword>
<feature type="domain" description="Ribosomal RNA small subunit methyltransferase E methyltransferase" evidence="13">
    <location>
        <begin position="75"/>
        <end position="238"/>
    </location>
</feature>
<dbReference type="Gene3D" id="3.40.1280.10">
    <property type="match status" value="1"/>
</dbReference>
<dbReference type="RefSeq" id="WP_282200351.1">
    <property type="nucleotide sequence ID" value="NZ_BOQE01000001.1"/>
</dbReference>
<dbReference type="EC" id="2.1.1.193" evidence="3 12"/>
<keyword evidence="7 12" id="KW-0489">Methyltransferase</keyword>
<dbReference type="InterPro" id="IPR015947">
    <property type="entry name" value="PUA-like_sf"/>
</dbReference>
<dbReference type="NCBIfam" id="NF008692">
    <property type="entry name" value="PRK11713.1-5"/>
    <property type="match status" value="1"/>
</dbReference>
<dbReference type="InterPro" id="IPR029026">
    <property type="entry name" value="tRNA_m1G_MTases_N"/>
</dbReference>
<dbReference type="CDD" id="cd18084">
    <property type="entry name" value="RsmE-like"/>
    <property type="match status" value="1"/>
</dbReference>
<dbReference type="SUPFAM" id="SSF75217">
    <property type="entry name" value="alpha/beta knot"/>
    <property type="match status" value="1"/>
</dbReference>
<evidence type="ECO:0000313" key="16">
    <source>
        <dbReference type="Proteomes" id="UP001057291"/>
    </source>
</evidence>
<evidence type="ECO:0000256" key="11">
    <source>
        <dbReference type="ARBA" id="ARBA00047944"/>
    </source>
</evidence>
<dbReference type="GO" id="GO:0070475">
    <property type="term" value="P:rRNA base methylation"/>
    <property type="evidence" value="ECO:0007669"/>
    <property type="project" value="TreeGrafter"/>
</dbReference>
<comment type="subcellular location">
    <subcellularLocation>
        <location evidence="1 12">Cytoplasm</location>
    </subcellularLocation>
</comment>
<evidence type="ECO:0000256" key="6">
    <source>
        <dbReference type="ARBA" id="ARBA00022552"/>
    </source>
</evidence>
<evidence type="ECO:0000256" key="3">
    <source>
        <dbReference type="ARBA" id="ARBA00012328"/>
    </source>
</evidence>
<dbReference type="EMBL" id="BOQE01000001">
    <property type="protein sequence ID" value="GIM47359.1"/>
    <property type="molecule type" value="Genomic_DNA"/>
</dbReference>
<evidence type="ECO:0000256" key="5">
    <source>
        <dbReference type="ARBA" id="ARBA00022490"/>
    </source>
</evidence>
<sequence>MQRYFVPVDQIQERTIMVIGEDAKHIARVMRMREGDEVICCDGQGRSWLVRLVELETDRVVGTILRELDENVEPTVKLTLAQSLPKGDKMDLIVQKGTEVGITVFQPLETARTIVEYDAKKQAKRRERWQRIAKEAAEQAHRTFIPEIRTSQSLGFWLSSIQEYDLVLMPYEGEEQRGIREVLTRFPQVTTIAIVIGPEGGFDKEEVERAKAAGVQTVSLGPRILRTETAGLVTASAILYHYGELGGGK</sequence>
<evidence type="ECO:0000256" key="2">
    <source>
        <dbReference type="ARBA" id="ARBA00005528"/>
    </source>
</evidence>
<comment type="similarity">
    <text evidence="2 12">Belongs to the RNA methyltransferase RsmE family.</text>
</comment>
<dbReference type="PANTHER" id="PTHR30027">
    <property type="entry name" value="RIBOSOMAL RNA SMALL SUBUNIT METHYLTRANSFERASE E"/>
    <property type="match status" value="1"/>
</dbReference>
<dbReference type="Pfam" id="PF20260">
    <property type="entry name" value="PUA_4"/>
    <property type="match status" value="1"/>
</dbReference>
<dbReference type="Proteomes" id="UP001057291">
    <property type="component" value="Unassembled WGS sequence"/>
</dbReference>
<evidence type="ECO:0000313" key="15">
    <source>
        <dbReference type="EMBL" id="GIM47359.1"/>
    </source>
</evidence>
<accession>A0AAV4LI29</accession>
<keyword evidence="8 12" id="KW-0808">Transferase</keyword>
<dbReference type="Gene3D" id="2.40.240.20">
    <property type="entry name" value="Hypothetical PUA domain-like, domain 1"/>
    <property type="match status" value="1"/>
</dbReference>
<dbReference type="GO" id="GO:0070042">
    <property type="term" value="F:rRNA (uridine-N3-)-methyltransferase activity"/>
    <property type="evidence" value="ECO:0007669"/>
    <property type="project" value="TreeGrafter"/>
</dbReference>
<evidence type="ECO:0000256" key="8">
    <source>
        <dbReference type="ARBA" id="ARBA00022679"/>
    </source>
</evidence>
<comment type="catalytic activity">
    <reaction evidence="11 12">
        <text>uridine(1498) in 16S rRNA + S-adenosyl-L-methionine = N(3)-methyluridine(1498) in 16S rRNA + S-adenosyl-L-homocysteine + H(+)</text>
        <dbReference type="Rhea" id="RHEA:42920"/>
        <dbReference type="Rhea" id="RHEA-COMP:10283"/>
        <dbReference type="Rhea" id="RHEA-COMP:10284"/>
        <dbReference type="ChEBI" id="CHEBI:15378"/>
        <dbReference type="ChEBI" id="CHEBI:57856"/>
        <dbReference type="ChEBI" id="CHEBI:59789"/>
        <dbReference type="ChEBI" id="CHEBI:65315"/>
        <dbReference type="ChEBI" id="CHEBI:74502"/>
        <dbReference type="EC" id="2.1.1.193"/>
    </reaction>
</comment>
<comment type="caution">
    <text evidence="15">The sequence shown here is derived from an EMBL/GenBank/DDBJ whole genome shotgun (WGS) entry which is preliminary data.</text>
</comment>
<dbReference type="GO" id="GO:0005737">
    <property type="term" value="C:cytoplasm"/>
    <property type="evidence" value="ECO:0007669"/>
    <property type="project" value="UniProtKB-SubCell"/>
</dbReference>
<keyword evidence="6 12" id="KW-0698">rRNA processing</keyword>
<keyword evidence="9 12" id="KW-0949">S-adenosyl-L-methionine</keyword>
<dbReference type="PIRSF" id="PIRSF015601">
    <property type="entry name" value="MTase_slr0722"/>
    <property type="match status" value="1"/>
</dbReference>
<proteinExistence type="inferred from homology"/>
<evidence type="ECO:0000256" key="9">
    <source>
        <dbReference type="ARBA" id="ARBA00022691"/>
    </source>
</evidence>
<dbReference type="Pfam" id="PF04452">
    <property type="entry name" value="Methyltrans_RNA"/>
    <property type="match status" value="1"/>
</dbReference>
<dbReference type="PANTHER" id="PTHR30027:SF3">
    <property type="entry name" value="16S RRNA (URACIL(1498)-N(3))-METHYLTRANSFERASE"/>
    <property type="match status" value="1"/>
</dbReference>
<dbReference type="AlphaFoldDB" id="A0AAV4LI29"/>
<evidence type="ECO:0000256" key="4">
    <source>
        <dbReference type="ARBA" id="ARBA00013673"/>
    </source>
</evidence>
<evidence type="ECO:0000256" key="12">
    <source>
        <dbReference type="PIRNR" id="PIRNR015601"/>
    </source>
</evidence>
<reference evidence="15" key="1">
    <citation type="journal article" date="2023" name="Int. J. Syst. Evol. Microbiol.">
        <title>Collibacillus ludicampi gen. nov., sp. nov., a new soil bacterium of the family Alicyclobacillaceae.</title>
        <authorList>
            <person name="Jojima T."/>
            <person name="Ioku Y."/>
            <person name="Fukuta Y."/>
            <person name="Shirasaka N."/>
            <person name="Matsumura Y."/>
            <person name="Mori M."/>
        </authorList>
    </citation>
    <scope>NUCLEOTIDE SEQUENCE</scope>
    <source>
        <strain evidence="15">TP075</strain>
    </source>
</reference>
<dbReference type="InterPro" id="IPR046887">
    <property type="entry name" value="RsmE_PUA-like"/>
</dbReference>
<dbReference type="InterPro" id="IPR029028">
    <property type="entry name" value="Alpha/beta_knot_MTases"/>
</dbReference>
<dbReference type="NCBIfam" id="TIGR00046">
    <property type="entry name" value="RsmE family RNA methyltransferase"/>
    <property type="match status" value="1"/>
</dbReference>
<gene>
    <name evidence="15" type="ORF">DNHGIG_29080</name>
</gene>
<organism evidence="15 16">
    <name type="scientific">Collibacillus ludicampi</name>
    <dbReference type="NCBI Taxonomy" id="2771369"/>
    <lineage>
        <taxon>Bacteria</taxon>
        <taxon>Bacillati</taxon>
        <taxon>Bacillota</taxon>
        <taxon>Bacilli</taxon>
        <taxon>Bacillales</taxon>
        <taxon>Alicyclobacillaceae</taxon>
        <taxon>Collibacillus</taxon>
    </lineage>
</organism>
<dbReference type="InterPro" id="IPR046886">
    <property type="entry name" value="RsmE_MTase_dom"/>
</dbReference>
<evidence type="ECO:0000259" key="14">
    <source>
        <dbReference type="Pfam" id="PF20260"/>
    </source>
</evidence>
<dbReference type="SUPFAM" id="SSF88697">
    <property type="entry name" value="PUA domain-like"/>
    <property type="match status" value="1"/>
</dbReference>
<evidence type="ECO:0000256" key="7">
    <source>
        <dbReference type="ARBA" id="ARBA00022603"/>
    </source>
</evidence>
<dbReference type="InterPro" id="IPR006700">
    <property type="entry name" value="RsmE"/>
</dbReference>
<keyword evidence="16" id="KW-1185">Reference proteome</keyword>